<dbReference type="InterPro" id="IPR043504">
    <property type="entry name" value="Peptidase_S1_PA_chymotrypsin"/>
</dbReference>
<evidence type="ECO:0000256" key="16">
    <source>
        <dbReference type="ARBA" id="ARBA00023145"/>
    </source>
</evidence>
<dbReference type="InterPro" id="IPR001254">
    <property type="entry name" value="Trypsin_dom"/>
</dbReference>
<reference evidence="32" key="1">
    <citation type="submission" date="2020-11" db="EMBL/GenBank/DDBJ databases">
        <title>Gallus gallus (Chicken) genome, bGalGal1, GRCg7b, maternal haplotype autosomes + Z &amp; W.</title>
        <authorList>
            <person name="Warren W."/>
            <person name="Formenti G."/>
            <person name="Fedrigo O."/>
            <person name="Haase B."/>
            <person name="Mountcastle J."/>
            <person name="Balacco J."/>
            <person name="Tracey A."/>
            <person name="Schneider V."/>
            <person name="Okimoto R."/>
            <person name="Cheng H."/>
            <person name="Hawken R."/>
            <person name="Howe K."/>
            <person name="Jarvis E.D."/>
        </authorList>
    </citation>
    <scope>NUCLEOTIDE SEQUENCE [LARGE SCALE GENOMIC DNA]</scope>
    <source>
        <strain evidence="32">Broiler</strain>
    </source>
</reference>
<evidence type="ECO:0000256" key="6">
    <source>
        <dbReference type="ARBA" id="ARBA00022536"/>
    </source>
</evidence>
<evidence type="ECO:0000256" key="8">
    <source>
        <dbReference type="ARBA" id="ARBA00022685"/>
    </source>
</evidence>
<evidence type="ECO:0000256" key="3">
    <source>
        <dbReference type="ARBA" id="ARBA00004613"/>
    </source>
</evidence>
<keyword evidence="13" id="KW-0106">Calcium</keyword>
<evidence type="ECO:0000256" key="27">
    <source>
        <dbReference type="PROSITE-ProRule" id="PRU00076"/>
    </source>
</evidence>
<dbReference type="InterPro" id="IPR000294">
    <property type="entry name" value="GLA_domain"/>
</dbReference>
<comment type="caution">
    <text evidence="27">Lacks conserved residue(s) required for the propagation of feature annotation.</text>
</comment>
<keyword evidence="10 28" id="KW-0378">Hydrolase</keyword>
<dbReference type="InterPro" id="IPR001881">
    <property type="entry name" value="EGF-like_Ca-bd_dom"/>
</dbReference>
<dbReference type="GO" id="GO:0005794">
    <property type="term" value="C:Golgi apparatus"/>
    <property type="evidence" value="ECO:0007669"/>
    <property type="project" value="UniProtKB-SubCell"/>
</dbReference>
<dbReference type="GO" id="GO:0005783">
    <property type="term" value="C:endoplasmic reticulum"/>
    <property type="evidence" value="ECO:0007669"/>
    <property type="project" value="UniProtKB-SubCell"/>
</dbReference>
<dbReference type="InterPro" id="IPR050442">
    <property type="entry name" value="Peptidase_S1_coag_factors"/>
</dbReference>
<dbReference type="CTD" id="5624"/>
<evidence type="ECO:0007829" key="34">
    <source>
        <dbReference type="PeptideAtlas" id="A0A8V0ZTG6"/>
    </source>
</evidence>
<dbReference type="InterPro" id="IPR000742">
    <property type="entry name" value="EGF"/>
</dbReference>
<dbReference type="FunFam" id="2.40.10.10:FF:000003">
    <property type="entry name" value="Transmembrane serine protease 3"/>
    <property type="match status" value="1"/>
</dbReference>
<dbReference type="SUPFAM" id="SSF57630">
    <property type="entry name" value="GLA-domain"/>
    <property type="match status" value="1"/>
</dbReference>
<dbReference type="PIRSF" id="PIRSF001143">
    <property type="entry name" value="Factor_X"/>
    <property type="match status" value="1"/>
</dbReference>
<organism evidence="32 33">
    <name type="scientific">Gallus gallus</name>
    <name type="common">Chicken</name>
    <dbReference type="NCBI Taxonomy" id="9031"/>
    <lineage>
        <taxon>Eukaryota</taxon>
        <taxon>Metazoa</taxon>
        <taxon>Chordata</taxon>
        <taxon>Craniata</taxon>
        <taxon>Vertebrata</taxon>
        <taxon>Euteleostomi</taxon>
        <taxon>Archelosauria</taxon>
        <taxon>Archosauria</taxon>
        <taxon>Dinosauria</taxon>
        <taxon>Saurischia</taxon>
        <taxon>Theropoda</taxon>
        <taxon>Coelurosauria</taxon>
        <taxon>Aves</taxon>
        <taxon>Neognathae</taxon>
        <taxon>Galloanserae</taxon>
        <taxon>Galliformes</taxon>
        <taxon>Phasianidae</taxon>
        <taxon>Phasianinae</taxon>
        <taxon>Gallus</taxon>
    </lineage>
</organism>
<dbReference type="GeneID" id="395085"/>
<feature type="domain" description="Gla" evidence="31">
    <location>
        <begin position="62"/>
        <end position="108"/>
    </location>
</feature>
<keyword evidence="16" id="KW-0865">Zymogen</keyword>
<feature type="active site" description="Charge relay system" evidence="26">
    <location>
        <position position="400"/>
    </location>
</feature>
<dbReference type="PANTHER" id="PTHR24278">
    <property type="entry name" value="COAGULATION FACTOR"/>
    <property type="match status" value="1"/>
</dbReference>
<evidence type="ECO:0000256" key="7">
    <source>
        <dbReference type="ARBA" id="ARBA00022670"/>
    </source>
</evidence>
<evidence type="ECO:0000256" key="21">
    <source>
        <dbReference type="ARBA" id="ARBA00038995"/>
    </source>
</evidence>
<dbReference type="InterPro" id="IPR001314">
    <property type="entry name" value="Peptidase_S1A"/>
</dbReference>
<dbReference type="InterPro" id="IPR018097">
    <property type="entry name" value="EGF_Ca-bd_CS"/>
</dbReference>
<keyword evidence="18" id="KW-0325">Glycoprotein</keyword>
<dbReference type="CDD" id="cd00190">
    <property type="entry name" value="Tryp_SPc"/>
    <property type="match status" value="1"/>
</dbReference>
<evidence type="ECO:0000256" key="23">
    <source>
        <dbReference type="ARBA" id="ARBA00041306"/>
    </source>
</evidence>
<dbReference type="SUPFAM" id="SSF50494">
    <property type="entry name" value="Trypsin-like serine proteases"/>
    <property type="match status" value="1"/>
</dbReference>
<protein>
    <recommendedName>
        <fullName evidence="22">Vitamin K-dependent protein C</fullName>
        <ecNumber evidence="21">3.4.21.69</ecNumber>
    </recommendedName>
    <alternativeName>
        <fullName evidence="25">Anticoagulant protein C</fullName>
    </alternativeName>
    <alternativeName>
        <fullName evidence="23">Autoprothrombin IIA</fullName>
    </alternativeName>
    <alternativeName>
        <fullName evidence="24">Blood coagulation factor XIV</fullName>
    </alternativeName>
</protein>
<keyword evidence="17 27" id="KW-1015">Disulfide bond</keyword>
<dbReference type="GO" id="GO:0004252">
    <property type="term" value="F:serine-type endopeptidase activity"/>
    <property type="evidence" value="ECO:0000318"/>
    <property type="project" value="GO_Central"/>
</dbReference>
<dbReference type="PROSITE" id="PS00011">
    <property type="entry name" value="GLA_1"/>
    <property type="match status" value="1"/>
</dbReference>
<dbReference type="PROSITE" id="PS50998">
    <property type="entry name" value="GLA_2"/>
    <property type="match status" value="1"/>
</dbReference>
<evidence type="ECO:0000256" key="11">
    <source>
        <dbReference type="ARBA" id="ARBA00022824"/>
    </source>
</evidence>
<dbReference type="PRINTS" id="PR00722">
    <property type="entry name" value="CHYMOTRYPSIN"/>
</dbReference>
<dbReference type="InterPro" id="IPR012224">
    <property type="entry name" value="Pept_S1A_FX"/>
</dbReference>
<dbReference type="PROSITE" id="PS00134">
    <property type="entry name" value="TRYPSIN_HIS"/>
    <property type="match status" value="1"/>
</dbReference>
<dbReference type="PROSITE" id="PS00135">
    <property type="entry name" value="TRYPSIN_SER"/>
    <property type="match status" value="1"/>
</dbReference>
<dbReference type="OrthoDB" id="9028152at2759"/>
<dbReference type="GO" id="GO:0007596">
    <property type="term" value="P:blood coagulation"/>
    <property type="evidence" value="ECO:0000318"/>
    <property type="project" value="GO_Central"/>
</dbReference>
<dbReference type="RefSeq" id="XP_046779496.1">
    <property type="nucleotide sequence ID" value="XM_046923540.1"/>
</dbReference>
<dbReference type="SMR" id="A0A8V0ZTG6"/>
<dbReference type="SMART" id="SM00181">
    <property type="entry name" value="EGF"/>
    <property type="match status" value="2"/>
</dbReference>
<keyword evidence="11" id="KW-0256">Endoplasmic reticulum</keyword>
<comment type="subcellular location">
    <subcellularLocation>
        <location evidence="1">Endoplasmic reticulum</location>
    </subcellularLocation>
    <subcellularLocation>
        <location evidence="2">Golgi apparatus</location>
    </subcellularLocation>
    <subcellularLocation>
        <location evidence="3">Secreted</location>
    </subcellularLocation>
</comment>
<dbReference type="RefSeq" id="XP_015132295.2">
    <property type="nucleotide sequence ID" value="XM_015276809.4"/>
</dbReference>
<evidence type="ECO:0000256" key="22">
    <source>
        <dbReference type="ARBA" id="ARBA00040219"/>
    </source>
</evidence>
<name>A0A8V0ZTG6_CHICK</name>
<dbReference type="Pfam" id="PF00594">
    <property type="entry name" value="Gla"/>
    <property type="match status" value="1"/>
</dbReference>
<evidence type="ECO:0000256" key="25">
    <source>
        <dbReference type="ARBA" id="ARBA00042906"/>
    </source>
</evidence>
<dbReference type="OMA" id="VAPHNEC"/>
<dbReference type="FunFam" id="2.10.25.10:FF:000162">
    <property type="entry name" value="Coagulation factor X (Predicted)"/>
    <property type="match status" value="1"/>
</dbReference>
<evidence type="ECO:0000256" key="17">
    <source>
        <dbReference type="ARBA" id="ARBA00023157"/>
    </source>
</evidence>
<keyword evidence="5" id="KW-0964">Secreted</keyword>
<keyword evidence="14" id="KW-0333">Golgi apparatus</keyword>
<dbReference type="FunFam" id="4.10.740.10:FF:000001">
    <property type="entry name" value="vitamin K-dependent protein S"/>
    <property type="match status" value="1"/>
</dbReference>
<feature type="active site" description="Charge relay system" evidence="26">
    <location>
        <position position="301"/>
    </location>
</feature>
<evidence type="ECO:0000256" key="24">
    <source>
        <dbReference type="ARBA" id="ARBA00042403"/>
    </source>
</evidence>
<dbReference type="PROSITE" id="PS50026">
    <property type="entry name" value="EGF_3"/>
    <property type="match status" value="1"/>
</dbReference>
<keyword evidence="34" id="KW-1267">Proteomics identification</keyword>
<comment type="catalytic activity">
    <reaction evidence="19">
        <text>Degradation of blood coagulation factors Va and VIIIa.</text>
        <dbReference type="EC" id="3.4.21.69"/>
    </reaction>
</comment>
<evidence type="ECO:0000256" key="14">
    <source>
        <dbReference type="ARBA" id="ARBA00023034"/>
    </source>
</evidence>
<dbReference type="Pfam" id="PF00089">
    <property type="entry name" value="Trypsin"/>
    <property type="match status" value="1"/>
</dbReference>
<evidence type="ECO:0000256" key="26">
    <source>
        <dbReference type="PIRSR" id="PIRSR001143-1"/>
    </source>
</evidence>
<evidence type="ECO:0000256" key="9">
    <source>
        <dbReference type="ARBA" id="ARBA00022696"/>
    </source>
</evidence>
<evidence type="ECO:0000256" key="19">
    <source>
        <dbReference type="ARBA" id="ARBA00036045"/>
    </source>
</evidence>
<feature type="active site" description="Charge relay system" evidence="26">
    <location>
        <position position="255"/>
    </location>
</feature>
<keyword evidence="6 27" id="KW-0245">EGF-like domain</keyword>
<dbReference type="PROSITE" id="PS50240">
    <property type="entry name" value="TRYPSIN_DOM"/>
    <property type="match status" value="1"/>
</dbReference>
<dbReference type="Gene3D" id="4.10.740.10">
    <property type="entry name" value="Coagulation Factor IX"/>
    <property type="match status" value="1"/>
</dbReference>
<proteinExistence type="evidence at protein level"/>
<dbReference type="Gene3D" id="2.10.25.10">
    <property type="entry name" value="Laminin"/>
    <property type="match status" value="2"/>
</dbReference>
<keyword evidence="8" id="KW-0165">Cleavage on pair of basic residues</keyword>
<dbReference type="GO" id="GO:0006508">
    <property type="term" value="P:proteolysis"/>
    <property type="evidence" value="ECO:0000318"/>
    <property type="project" value="GO_Central"/>
</dbReference>
<evidence type="ECO:0000256" key="10">
    <source>
        <dbReference type="ARBA" id="ARBA00022801"/>
    </source>
</evidence>
<keyword evidence="15" id="KW-0094">Blood coagulation</keyword>
<evidence type="ECO:0000256" key="15">
    <source>
        <dbReference type="ARBA" id="ARBA00023084"/>
    </source>
</evidence>
<evidence type="ECO:0000259" key="29">
    <source>
        <dbReference type="PROSITE" id="PS50026"/>
    </source>
</evidence>
<dbReference type="PANTHER" id="PTHR24278:SF0">
    <property type="entry name" value="VITAMIN K-DEPENDENT PROTEIN C"/>
    <property type="match status" value="1"/>
</dbReference>
<dbReference type="AlphaFoldDB" id="A0A8V0ZTG6"/>
<dbReference type="GO" id="GO:0044537">
    <property type="term" value="P:regulation of circulating fibrinogen levels"/>
    <property type="evidence" value="ECO:0007669"/>
    <property type="project" value="Ensembl"/>
</dbReference>
<dbReference type="InterPro" id="IPR018114">
    <property type="entry name" value="TRYPSIN_HIS"/>
</dbReference>
<dbReference type="GO" id="GO:0001889">
    <property type="term" value="P:liver development"/>
    <property type="evidence" value="ECO:0007669"/>
    <property type="project" value="Ensembl"/>
</dbReference>
<sequence>MARGGAGVDRECSGRAAGDFCCSMWKLITIGVLLAACSSPVCHASIFYSYKDANQVLKIRKRANSFLEELKPGSVERECNEERCNFEEASEIFETKEATLEFWSKYVDGDQCAQKPCSNGACKDNIGSYSCICDKGWEGAQCNYEVKYNNCSVDNGGCQHFCKEDPAKQCRYCSCASGYQLTNDHNMCTPVVEFPCGRVKMDYTEGKAEFNIRLIGGNSGGRGFSPWQVMLQNLKGKFLCGGVLIHPSWVLTAAHCVETGETLKVRLGKYHRLRIENSEQTIRVDKYVRHENYTKLTSDNDIAMLHLAEPVMYNKYALPICLPTRDLAEHELTTKGRQMLVTGWGSTSDEMRNYSALLSYIEIPIVPKNECAQVMTNTISDNMLCAGSLGDRKDSCSGDSGGPMATKYKDTWFLVGLVSWGEGCGKKEKFGVYTKVSQYLEWIQHHINKKSGSWRG</sequence>
<dbReference type="InterPro" id="IPR033116">
    <property type="entry name" value="TRYPSIN_SER"/>
</dbReference>
<feature type="disulfide bond" evidence="27">
    <location>
        <begin position="112"/>
        <end position="122"/>
    </location>
</feature>
<dbReference type="SMART" id="SM00069">
    <property type="entry name" value="GLA"/>
    <property type="match status" value="1"/>
</dbReference>
<keyword evidence="4" id="KW-0301">Gamma-carboxyglutamic acid</keyword>
<gene>
    <name evidence="32" type="primary">PROC</name>
</gene>
<evidence type="ECO:0000256" key="18">
    <source>
        <dbReference type="ARBA" id="ARBA00023180"/>
    </source>
</evidence>
<keyword evidence="7 28" id="KW-0645">Protease</keyword>
<dbReference type="InterPro" id="IPR017857">
    <property type="entry name" value="Coagulation_fac-like_Gla_dom"/>
</dbReference>
<dbReference type="Pfam" id="PF00008">
    <property type="entry name" value="EGF"/>
    <property type="match status" value="1"/>
</dbReference>
<evidence type="ECO:0000256" key="2">
    <source>
        <dbReference type="ARBA" id="ARBA00004555"/>
    </source>
</evidence>
<evidence type="ECO:0000313" key="33">
    <source>
        <dbReference type="Proteomes" id="UP000000539"/>
    </source>
</evidence>
<reference evidence="32" key="2">
    <citation type="submission" date="2025-08" db="UniProtKB">
        <authorList>
            <consortium name="Ensembl"/>
        </authorList>
    </citation>
    <scope>IDENTIFICATION</scope>
    <source>
        <strain evidence="32">broiler</strain>
    </source>
</reference>
<dbReference type="GeneTree" id="ENSGT00940000154474"/>
<evidence type="ECO:0000256" key="4">
    <source>
        <dbReference type="ARBA" id="ARBA00022479"/>
    </source>
</evidence>
<dbReference type="GO" id="GO:0030195">
    <property type="term" value="P:negative regulation of blood coagulation"/>
    <property type="evidence" value="ECO:0007669"/>
    <property type="project" value="Ensembl"/>
</dbReference>
<accession>A0A8V0ZTG6</accession>
<dbReference type="InterPro" id="IPR035972">
    <property type="entry name" value="GLA-like_dom_SF"/>
</dbReference>
<dbReference type="PROSITE" id="PS01187">
    <property type="entry name" value="EGF_CA"/>
    <property type="match status" value="1"/>
</dbReference>
<evidence type="ECO:0000256" key="20">
    <source>
        <dbReference type="ARBA" id="ARBA00037553"/>
    </source>
</evidence>
<dbReference type="GO" id="GO:0005509">
    <property type="term" value="F:calcium ion binding"/>
    <property type="evidence" value="ECO:0007669"/>
    <property type="project" value="InterPro"/>
</dbReference>
<feature type="domain" description="EGF-like" evidence="29">
    <location>
        <begin position="108"/>
        <end position="143"/>
    </location>
</feature>
<evidence type="ECO:0000256" key="13">
    <source>
        <dbReference type="ARBA" id="ARBA00022837"/>
    </source>
</evidence>
<evidence type="ECO:0000313" key="32">
    <source>
        <dbReference type="Ensembl" id="ENSGALP00010034109.1"/>
    </source>
</evidence>
<dbReference type="SMART" id="SM00020">
    <property type="entry name" value="Tryp_SPc"/>
    <property type="match status" value="1"/>
</dbReference>
<feature type="domain" description="Peptidase S1" evidence="30">
    <location>
        <begin position="214"/>
        <end position="448"/>
    </location>
</feature>
<dbReference type="InterPro" id="IPR009003">
    <property type="entry name" value="Peptidase_S1_PA"/>
</dbReference>
<dbReference type="Proteomes" id="UP000000539">
    <property type="component" value="Chromosome 9"/>
</dbReference>
<comment type="function">
    <text evidence="20">Protein C is a vitamin K-dependent serine protease that regulates blood coagulation by inactivating factors Va and VIIIa in the presence of calcium ions and phospholipids. Exerts a protective effect on the endothelial cell barrier function.</text>
</comment>
<dbReference type="PRINTS" id="PR00001">
    <property type="entry name" value="GLABLOOD"/>
</dbReference>
<evidence type="ECO:0000259" key="30">
    <source>
        <dbReference type="PROSITE" id="PS50240"/>
    </source>
</evidence>
<dbReference type="InterPro" id="IPR000152">
    <property type="entry name" value="EGF-type_Asp/Asn_hydroxyl_site"/>
</dbReference>
<dbReference type="FunCoup" id="A0A8V0ZTG6">
    <property type="interactions" value="39"/>
</dbReference>
<evidence type="ECO:0000256" key="1">
    <source>
        <dbReference type="ARBA" id="ARBA00004240"/>
    </source>
</evidence>
<dbReference type="EC" id="3.4.21.69" evidence="21"/>
<dbReference type="CDD" id="cd00054">
    <property type="entry name" value="EGF_CA"/>
    <property type="match status" value="1"/>
</dbReference>
<dbReference type="GO" id="GO:0005615">
    <property type="term" value="C:extracellular space"/>
    <property type="evidence" value="ECO:0000318"/>
    <property type="project" value="GO_Central"/>
</dbReference>
<feature type="disulfide bond" evidence="27">
    <location>
        <begin position="133"/>
        <end position="142"/>
    </location>
</feature>
<dbReference type="Pfam" id="PF14670">
    <property type="entry name" value="FXa_inhibition"/>
    <property type="match status" value="1"/>
</dbReference>
<evidence type="ECO:0000259" key="31">
    <source>
        <dbReference type="PROSITE" id="PS50998"/>
    </source>
</evidence>
<evidence type="ECO:0000256" key="12">
    <source>
        <dbReference type="ARBA" id="ARBA00022825"/>
    </source>
</evidence>
<keyword evidence="12 28" id="KW-0720">Serine protease</keyword>
<dbReference type="SMART" id="SM00179">
    <property type="entry name" value="EGF_CA"/>
    <property type="match status" value="1"/>
</dbReference>
<dbReference type="Gene3D" id="2.40.10.10">
    <property type="entry name" value="Trypsin-like serine proteases"/>
    <property type="match status" value="2"/>
</dbReference>
<keyword evidence="9" id="KW-0356">Hemostasis</keyword>
<dbReference type="PROSITE" id="PS00022">
    <property type="entry name" value="EGF_1"/>
    <property type="match status" value="1"/>
</dbReference>
<dbReference type="PROSITE" id="PS00010">
    <property type="entry name" value="ASX_HYDROXYL"/>
    <property type="match status" value="1"/>
</dbReference>
<reference evidence="32" key="3">
    <citation type="submission" date="2025-09" db="UniProtKB">
        <authorList>
            <consortium name="Ensembl"/>
        </authorList>
    </citation>
    <scope>IDENTIFICATION</scope>
    <source>
        <strain evidence="32">broiler</strain>
    </source>
</reference>
<evidence type="ECO:0000256" key="5">
    <source>
        <dbReference type="ARBA" id="ARBA00022525"/>
    </source>
</evidence>
<keyword evidence="33" id="KW-1185">Reference proteome</keyword>
<dbReference type="PROSITE" id="PS01186">
    <property type="entry name" value="EGF_2"/>
    <property type="match status" value="1"/>
</dbReference>
<dbReference type="Ensembl" id="ENSGALT00010056341.1">
    <property type="protein sequence ID" value="ENSGALP00010034109.1"/>
    <property type="gene ID" value="ENSGALG00010023116.1"/>
</dbReference>
<evidence type="ECO:0000256" key="28">
    <source>
        <dbReference type="RuleBase" id="RU363034"/>
    </source>
</evidence>